<accession>A0A6G0U6N8</accession>
<dbReference type="Gene3D" id="3.30.450.40">
    <property type="match status" value="2"/>
</dbReference>
<evidence type="ECO:0000313" key="2">
    <source>
        <dbReference type="Proteomes" id="UP000475862"/>
    </source>
</evidence>
<reference evidence="1 2" key="1">
    <citation type="submission" date="2019-08" db="EMBL/GenBank/DDBJ databases">
        <title>The genome of the soybean aphid Biotype 1, its phylome, world population structure and adaptation to the North American continent.</title>
        <authorList>
            <person name="Giordano R."/>
            <person name="Donthu R.K."/>
            <person name="Hernandez A.G."/>
            <person name="Wright C.L."/>
            <person name="Zimin A.V."/>
        </authorList>
    </citation>
    <scope>NUCLEOTIDE SEQUENCE [LARGE SCALE GENOMIC DNA]</scope>
    <source>
        <tissue evidence="1">Whole aphids</tissue>
    </source>
</reference>
<dbReference type="InterPro" id="IPR029016">
    <property type="entry name" value="GAF-like_dom_sf"/>
</dbReference>
<dbReference type="OrthoDB" id="74705at2759"/>
<name>A0A6G0U6N8_APHGL</name>
<dbReference type="Proteomes" id="UP000475862">
    <property type="component" value="Unassembled WGS sequence"/>
</dbReference>
<evidence type="ECO:0000313" key="1">
    <source>
        <dbReference type="EMBL" id="KAE9544279.1"/>
    </source>
</evidence>
<protein>
    <submittedName>
        <fullName evidence="1">Uncharacterized protein</fullName>
    </submittedName>
</protein>
<comment type="caution">
    <text evidence="1">The sequence shown here is derived from an EMBL/GenBank/DDBJ whole genome shotgun (WGS) entry which is preliminary data.</text>
</comment>
<gene>
    <name evidence="1" type="ORF">AGLY_001458</name>
</gene>
<proteinExistence type="predicted"/>
<keyword evidence="2" id="KW-1185">Reference proteome</keyword>
<organism evidence="1 2">
    <name type="scientific">Aphis glycines</name>
    <name type="common">Soybean aphid</name>
    <dbReference type="NCBI Taxonomy" id="307491"/>
    <lineage>
        <taxon>Eukaryota</taxon>
        <taxon>Metazoa</taxon>
        <taxon>Ecdysozoa</taxon>
        <taxon>Arthropoda</taxon>
        <taxon>Hexapoda</taxon>
        <taxon>Insecta</taxon>
        <taxon>Pterygota</taxon>
        <taxon>Neoptera</taxon>
        <taxon>Paraneoptera</taxon>
        <taxon>Hemiptera</taxon>
        <taxon>Sternorrhyncha</taxon>
        <taxon>Aphidomorpha</taxon>
        <taxon>Aphidoidea</taxon>
        <taxon>Aphididae</taxon>
        <taxon>Aphidini</taxon>
        <taxon>Aphis</taxon>
        <taxon>Aphis</taxon>
    </lineage>
</organism>
<dbReference type="SUPFAM" id="SSF55781">
    <property type="entry name" value="GAF domain-like"/>
    <property type="match status" value="2"/>
</dbReference>
<dbReference type="EMBL" id="VYZN01000002">
    <property type="protein sequence ID" value="KAE9544279.1"/>
    <property type="molecule type" value="Genomic_DNA"/>
</dbReference>
<sequence length="358" mass="41042">MDLDADEVERWLCEKAPQDLVDRVIRARLQHRTGSLTISRAKRGSMTSEMFNTWLASSPIKRSRSPNRVTRSSGEWRHHLGLLDEGELFMELIRDVSNELDIDVLCHKILVNVGILTRADRGSLFLVRGRHLVAKLFDVTVDTEKFMENLVPNFQNLVIKEKNFTIFQPQNYLQIFATLTYFGSDEVDGLQSYNNCGSVINRTTMDLDADEVERWLCEKAPQDLVDRVIRARLQHRTGSLTISRAKRGSMTSEMFNTWLASSPIKRSRSPNRVTRSSGEWRHHLGLLDEGELFMELIRDVSNELDIDVLCHKILVNVGILTRADRGSLFLVRGRHLVAKLFDVTVDTGKNLFMYVVVL</sequence>
<dbReference type="AlphaFoldDB" id="A0A6G0U6N8"/>